<evidence type="ECO:0000256" key="3">
    <source>
        <dbReference type="ARBA" id="ARBA00022552"/>
    </source>
</evidence>
<evidence type="ECO:0000256" key="4">
    <source>
        <dbReference type="ARBA" id="ARBA00023186"/>
    </source>
</evidence>
<dbReference type="GO" id="GO:0005737">
    <property type="term" value="C:cytoplasm"/>
    <property type="evidence" value="ECO:0007669"/>
    <property type="project" value="UniProtKB-SubCell"/>
</dbReference>
<dbReference type="Gene3D" id="2.30.30.240">
    <property type="entry name" value="PRC-barrel domain"/>
    <property type="match status" value="1"/>
</dbReference>
<keyword evidence="4 5" id="KW-0143">Chaperone</keyword>
<accession>A0A165X6S3</accession>
<comment type="caution">
    <text evidence="8">The sequence shown here is derived from an EMBL/GenBank/DDBJ whole genome shotgun (WGS) entry which is preliminary data.</text>
</comment>
<dbReference type="AlphaFoldDB" id="A0A165X6S3"/>
<evidence type="ECO:0000313" key="9">
    <source>
        <dbReference type="Proteomes" id="UP000076476"/>
    </source>
</evidence>
<evidence type="ECO:0000259" key="6">
    <source>
        <dbReference type="Pfam" id="PF01782"/>
    </source>
</evidence>
<dbReference type="InterPro" id="IPR036976">
    <property type="entry name" value="RimM_N_sf"/>
</dbReference>
<dbReference type="GO" id="GO:0043022">
    <property type="term" value="F:ribosome binding"/>
    <property type="evidence" value="ECO:0007669"/>
    <property type="project" value="InterPro"/>
</dbReference>
<proteinExistence type="inferred from homology"/>
<dbReference type="InterPro" id="IPR002676">
    <property type="entry name" value="RimM_N"/>
</dbReference>
<dbReference type="Gene3D" id="2.40.30.60">
    <property type="entry name" value="RimM"/>
    <property type="match status" value="1"/>
</dbReference>
<keyword evidence="1 5" id="KW-0963">Cytoplasm</keyword>
<evidence type="ECO:0000256" key="1">
    <source>
        <dbReference type="ARBA" id="ARBA00022490"/>
    </source>
</evidence>
<dbReference type="HAMAP" id="MF_00014">
    <property type="entry name" value="Ribosome_mat_RimM"/>
    <property type="match status" value="1"/>
</dbReference>
<dbReference type="RefSeq" id="WP_063388426.1">
    <property type="nucleotide sequence ID" value="NZ_LWBR01000035.1"/>
</dbReference>
<dbReference type="EMBL" id="LWBR01000035">
    <property type="protein sequence ID" value="KZN95691.1"/>
    <property type="molecule type" value="Genomic_DNA"/>
</dbReference>
<dbReference type="SUPFAM" id="SSF50447">
    <property type="entry name" value="Translation proteins"/>
    <property type="match status" value="1"/>
</dbReference>
<dbReference type="OrthoDB" id="9810331at2"/>
<sequence>MAKKWFQVGKIVNTHGIRGEVRVVSVTDFPDERYKRGNRLYIFQKDKEPVEVIVKSHRIHKNFDLLSFEGYDSINEVEPFKGSDIKVPESQLGSLDEGEYYFHEIIGCSVYTEDGDELGIINEILTPGANDVWVVKRKGKKDLLIPYIEDVVKHIDVKEKRVIIFPMEGLLDK</sequence>
<dbReference type="PANTHER" id="PTHR33692:SF1">
    <property type="entry name" value="RIBOSOME MATURATION FACTOR RIMM"/>
    <property type="match status" value="1"/>
</dbReference>
<dbReference type="Pfam" id="PF01782">
    <property type="entry name" value="RimM"/>
    <property type="match status" value="1"/>
</dbReference>
<dbReference type="Proteomes" id="UP000076476">
    <property type="component" value="Unassembled WGS sequence"/>
</dbReference>
<feature type="domain" description="RimM N-terminal" evidence="6">
    <location>
        <begin position="7"/>
        <end position="91"/>
    </location>
</feature>
<organism evidence="8 9">
    <name type="scientific">Aeribacillus pallidus</name>
    <dbReference type="NCBI Taxonomy" id="33936"/>
    <lineage>
        <taxon>Bacteria</taxon>
        <taxon>Bacillati</taxon>
        <taxon>Bacillota</taxon>
        <taxon>Bacilli</taxon>
        <taxon>Bacillales</taxon>
        <taxon>Bacillaceae</taxon>
        <taxon>Aeribacillus</taxon>
    </lineage>
</organism>
<dbReference type="SUPFAM" id="SSF50346">
    <property type="entry name" value="PRC-barrel domain"/>
    <property type="match status" value="1"/>
</dbReference>
<dbReference type="InterPro" id="IPR011033">
    <property type="entry name" value="PRC_barrel-like_sf"/>
</dbReference>
<keyword evidence="2 5" id="KW-0690">Ribosome biogenesis</keyword>
<protein>
    <recommendedName>
        <fullName evidence="5">Ribosome maturation factor RimM</fullName>
    </recommendedName>
</protein>
<dbReference type="NCBIfam" id="TIGR02273">
    <property type="entry name" value="16S_RimM"/>
    <property type="match status" value="1"/>
</dbReference>
<evidence type="ECO:0000259" key="7">
    <source>
        <dbReference type="Pfam" id="PF05239"/>
    </source>
</evidence>
<comment type="subunit">
    <text evidence="5">Binds ribosomal protein uS19.</text>
</comment>
<dbReference type="GO" id="GO:0042274">
    <property type="term" value="P:ribosomal small subunit biogenesis"/>
    <property type="evidence" value="ECO:0007669"/>
    <property type="project" value="UniProtKB-UniRule"/>
</dbReference>
<evidence type="ECO:0000313" key="8">
    <source>
        <dbReference type="EMBL" id="KZN95691.1"/>
    </source>
</evidence>
<reference evidence="8 9" key="1">
    <citation type="submission" date="2016-04" db="EMBL/GenBank/DDBJ databases">
        <title>Draft genome sequence of Aeribacillus pallidus 8m3 from petroleum reservoir.</title>
        <authorList>
            <person name="Poltaraus A.B."/>
            <person name="Nazina T.N."/>
            <person name="Tourova T.P."/>
            <person name="Malakho S.M."/>
            <person name="Korshunova A.V."/>
            <person name="Sokolova D.S."/>
        </authorList>
    </citation>
    <scope>NUCLEOTIDE SEQUENCE [LARGE SCALE GENOMIC DNA]</scope>
    <source>
        <strain evidence="8 9">8m3</strain>
    </source>
</reference>
<gene>
    <name evidence="5" type="primary">rimM</name>
    <name evidence="8" type="ORF">AZI98_11470</name>
</gene>
<dbReference type="InterPro" id="IPR011961">
    <property type="entry name" value="RimM"/>
</dbReference>
<comment type="similarity">
    <text evidence="5">Belongs to the RimM family.</text>
</comment>
<dbReference type="GO" id="GO:0006364">
    <property type="term" value="P:rRNA processing"/>
    <property type="evidence" value="ECO:0007669"/>
    <property type="project" value="UniProtKB-UniRule"/>
</dbReference>
<keyword evidence="9" id="KW-1185">Reference proteome</keyword>
<dbReference type="PANTHER" id="PTHR33692">
    <property type="entry name" value="RIBOSOME MATURATION FACTOR RIMM"/>
    <property type="match status" value="1"/>
</dbReference>
<dbReference type="GO" id="GO:0005840">
    <property type="term" value="C:ribosome"/>
    <property type="evidence" value="ECO:0007669"/>
    <property type="project" value="InterPro"/>
</dbReference>
<comment type="domain">
    <text evidence="5">The PRC barrel domain binds ribosomal protein uS19.</text>
</comment>
<comment type="subcellular location">
    <subcellularLocation>
        <location evidence="5">Cytoplasm</location>
    </subcellularLocation>
</comment>
<evidence type="ECO:0000256" key="5">
    <source>
        <dbReference type="HAMAP-Rule" id="MF_00014"/>
    </source>
</evidence>
<dbReference type="Pfam" id="PF05239">
    <property type="entry name" value="PRC"/>
    <property type="match status" value="1"/>
</dbReference>
<dbReference type="STRING" id="33936.AZI98_11470"/>
<keyword evidence="3 5" id="KW-0698">rRNA processing</keyword>
<feature type="domain" description="PRC-barrel" evidence="7">
    <location>
        <begin position="97"/>
        <end position="171"/>
    </location>
</feature>
<name>A0A165X6S3_9BACI</name>
<comment type="function">
    <text evidence="5">An accessory protein needed during the final step in the assembly of 30S ribosomal subunit, possibly for assembly of the head region. Essential for efficient processing of 16S rRNA. May be needed both before and after RbfA during the maturation of 16S rRNA. It has affinity for free ribosomal 30S subunits but not for 70S ribosomes.</text>
</comment>
<dbReference type="InterPro" id="IPR027275">
    <property type="entry name" value="PRC-brl_dom"/>
</dbReference>
<evidence type="ECO:0000256" key="2">
    <source>
        <dbReference type="ARBA" id="ARBA00022517"/>
    </source>
</evidence>
<dbReference type="InterPro" id="IPR009000">
    <property type="entry name" value="Transl_B-barrel_sf"/>
</dbReference>